<comment type="caution">
    <text evidence="2">The sequence shown here is derived from an EMBL/GenBank/DDBJ whole genome shotgun (WGS) entry which is preliminary data.</text>
</comment>
<protein>
    <submittedName>
        <fullName evidence="2">DinB family protein</fullName>
    </submittedName>
</protein>
<dbReference type="Pfam" id="PF12867">
    <property type="entry name" value="DinB_2"/>
    <property type="match status" value="1"/>
</dbReference>
<dbReference type="AlphaFoldDB" id="A0A956NI02"/>
<gene>
    <name evidence="2" type="ORF">KDA27_28520</name>
</gene>
<evidence type="ECO:0000313" key="2">
    <source>
        <dbReference type="EMBL" id="MCA9759775.1"/>
    </source>
</evidence>
<reference evidence="2" key="1">
    <citation type="submission" date="2020-04" db="EMBL/GenBank/DDBJ databases">
        <authorList>
            <person name="Zhang T."/>
        </authorList>
    </citation>
    <scope>NUCLEOTIDE SEQUENCE</scope>
    <source>
        <strain evidence="2">HKST-UBA02</strain>
    </source>
</reference>
<evidence type="ECO:0000313" key="3">
    <source>
        <dbReference type="Proteomes" id="UP000739538"/>
    </source>
</evidence>
<feature type="domain" description="DinB-like" evidence="1">
    <location>
        <begin position="15"/>
        <end position="137"/>
    </location>
</feature>
<evidence type="ECO:0000259" key="1">
    <source>
        <dbReference type="Pfam" id="PF12867"/>
    </source>
</evidence>
<reference evidence="2" key="2">
    <citation type="journal article" date="2021" name="Microbiome">
        <title>Successional dynamics and alternative stable states in a saline activated sludge microbial community over 9 years.</title>
        <authorList>
            <person name="Wang Y."/>
            <person name="Ye J."/>
            <person name="Ju F."/>
            <person name="Liu L."/>
            <person name="Boyd J.A."/>
            <person name="Deng Y."/>
            <person name="Parks D.H."/>
            <person name="Jiang X."/>
            <person name="Yin X."/>
            <person name="Woodcroft B.J."/>
            <person name="Tyson G.W."/>
            <person name="Hugenholtz P."/>
            <person name="Polz M.F."/>
            <person name="Zhang T."/>
        </authorList>
    </citation>
    <scope>NUCLEOTIDE SEQUENCE</scope>
    <source>
        <strain evidence="2">HKST-UBA02</strain>
    </source>
</reference>
<proteinExistence type="predicted"/>
<sequence length="170" mass="19145">MGPMTVSSFLDHYGRIRKRTTRLLGVVRPEHLDFAYKPGKFTVADQIRHIAAIERYLFAETLAGRKSCYQGCGPELAEGLENIIALVGRFHDESLEIIRGLSDEDLSTNCLTPAGAEVPRGKWLLLLAEHEIHHRAELYLYLNLMDVETPPIYGLTAEKVEELSIPRTEA</sequence>
<organism evidence="2 3">
    <name type="scientific">Eiseniibacteriota bacterium</name>
    <dbReference type="NCBI Taxonomy" id="2212470"/>
    <lineage>
        <taxon>Bacteria</taxon>
        <taxon>Candidatus Eiseniibacteriota</taxon>
    </lineage>
</organism>
<accession>A0A956NI02</accession>
<name>A0A956NI02_UNCEI</name>
<dbReference type="InterPro" id="IPR034660">
    <property type="entry name" value="DinB/YfiT-like"/>
</dbReference>
<dbReference type="Gene3D" id="1.20.120.450">
    <property type="entry name" value="dinb family like domain"/>
    <property type="match status" value="1"/>
</dbReference>
<dbReference type="Proteomes" id="UP000739538">
    <property type="component" value="Unassembled WGS sequence"/>
</dbReference>
<dbReference type="EMBL" id="JAGQHS010000487">
    <property type="protein sequence ID" value="MCA9759775.1"/>
    <property type="molecule type" value="Genomic_DNA"/>
</dbReference>
<dbReference type="SUPFAM" id="SSF109854">
    <property type="entry name" value="DinB/YfiT-like putative metalloenzymes"/>
    <property type="match status" value="1"/>
</dbReference>
<dbReference type="InterPro" id="IPR024775">
    <property type="entry name" value="DinB-like"/>
</dbReference>